<keyword evidence="5 16" id="KW-0732">Signal</keyword>
<keyword evidence="12" id="KW-0675">Receptor</keyword>
<dbReference type="FunFam" id="1.10.510.10:FF:000129">
    <property type="entry name" value="cysteine-rich receptor-like protein kinase 10"/>
    <property type="match status" value="1"/>
</dbReference>
<dbReference type="SMART" id="SM00220">
    <property type="entry name" value="S_TKc"/>
    <property type="match status" value="1"/>
</dbReference>
<keyword evidence="2" id="KW-0723">Serine/threonine-protein kinase</keyword>
<feature type="domain" description="Protein kinase" evidence="17">
    <location>
        <begin position="343"/>
        <end position="629"/>
    </location>
</feature>
<dbReference type="Pfam" id="PF01657">
    <property type="entry name" value="Stress-antifung"/>
    <property type="match status" value="2"/>
</dbReference>
<gene>
    <name evidence="19" type="ORF">PHAVU_007G051300g</name>
</gene>
<dbReference type="PROSITE" id="PS51473">
    <property type="entry name" value="GNK2"/>
    <property type="match status" value="2"/>
</dbReference>
<dbReference type="PROSITE" id="PS00107">
    <property type="entry name" value="PROTEIN_KINASE_ATP"/>
    <property type="match status" value="1"/>
</dbReference>
<dbReference type="Pfam" id="PF00069">
    <property type="entry name" value="Pkinase"/>
    <property type="match status" value="1"/>
</dbReference>
<feature type="domain" description="Gnk2-homologous" evidence="18">
    <location>
        <begin position="28"/>
        <end position="136"/>
    </location>
</feature>
<protein>
    <recommendedName>
        <fullName evidence="21">Cysteine-rich receptor-like protein kinase 25</fullName>
    </recommendedName>
</protein>
<dbReference type="PANTHER" id="PTHR27002">
    <property type="entry name" value="RECEPTOR-LIKE SERINE/THREONINE-PROTEIN KINASE SD1-8"/>
    <property type="match status" value="1"/>
</dbReference>
<evidence type="ECO:0000259" key="18">
    <source>
        <dbReference type="PROSITE" id="PS51473"/>
    </source>
</evidence>
<keyword evidence="6" id="KW-0677">Repeat</keyword>
<dbReference type="CDD" id="cd14066">
    <property type="entry name" value="STKc_IRAK"/>
    <property type="match status" value="1"/>
</dbReference>
<keyword evidence="11 15" id="KW-0472">Membrane</keyword>
<evidence type="ECO:0000256" key="1">
    <source>
        <dbReference type="ARBA" id="ARBA00004167"/>
    </source>
</evidence>
<keyword evidence="9 14" id="KW-0067">ATP-binding</keyword>
<dbReference type="InterPro" id="IPR017441">
    <property type="entry name" value="Protein_kinase_ATP_BS"/>
</dbReference>
<keyword evidence="13" id="KW-0325">Glycoprotein</keyword>
<dbReference type="PROSITE" id="PS50011">
    <property type="entry name" value="PROTEIN_KINASE_DOM"/>
    <property type="match status" value="1"/>
</dbReference>
<feature type="chain" id="PRO_5004756552" description="Cysteine-rich receptor-like protein kinase 25" evidence="16">
    <location>
        <begin position="26"/>
        <end position="669"/>
    </location>
</feature>
<evidence type="ECO:0000256" key="14">
    <source>
        <dbReference type="PROSITE-ProRule" id="PRU10141"/>
    </source>
</evidence>
<comment type="subcellular location">
    <subcellularLocation>
        <location evidence="1">Membrane</location>
        <topology evidence="1">Single-pass membrane protein</topology>
    </subcellularLocation>
</comment>
<dbReference type="GO" id="GO:0009751">
    <property type="term" value="P:response to salicylic acid"/>
    <property type="evidence" value="ECO:0007669"/>
    <property type="project" value="UniProtKB-ARBA"/>
</dbReference>
<feature type="signal peptide" evidence="16">
    <location>
        <begin position="1"/>
        <end position="25"/>
    </location>
</feature>
<dbReference type="EMBL" id="CM002294">
    <property type="protein sequence ID" value="ESW15185.1"/>
    <property type="molecule type" value="Genomic_DNA"/>
</dbReference>
<evidence type="ECO:0008006" key="21">
    <source>
        <dbReference type="Google" id="ProtNLM"/>
    </source>
</evidence>
<dbReference type="PROSITE" id="PS00108">
    <property type="entry name" value="PROTEIN_KINASE_ST"/>
    <property type="match status" value="1"/>
</dbReference>
<dbReference type="Gene3D" id="3.30.200.20">
    <property type="entry name" value="Phosphorylase Kinase, domain 1"/>
    <property type="match status" value="1"/>
</dbReference>
<organism evidence="19 20">
    <name type="scientific">Phaseolus vulgaris</name>
    <name type="common">Kidney bean</name>
    <name type="synonym">French bean</name>
    <dbReference type="NCBI Taxonomy" id="3885"/>
    <lineage>
        <taxon>Eukaryota</taxon>
        <taxon>Viridiplantae</taxon>
        <taxon>Streptophyta</taxon>
        <taxon>Embryophyta</taxon>
        <taxon>Tracheophyta</taxon>
        <taxon>Spermatophyta</taxon>
        <taxon>Magnoliopsida</taxon>
        <taxon>eudicotyledons</taxon>
        <taxon>Gunneridae</taxon>
        <taxon>Pentapetalae</taxon>
        <taxon>rosids</taxon>
        <taxon>fabids</taxon>
        <taxon>Fabales</taxon>
        <taxon>Fabaceae</taxon>
        <taxon>Papilionoideae</taxon>
        <taxon>50 kb inversion clade</taxon>
        <taxon>NPAAA clade</taxon>
        <taxon>indigoferoid/millettioid clade</taxon>
        <taxon>Phaseoleae</taxon>
        <taxon>Phaseolus</taxon>
    </lineage>
</organism>
<reference evidence="20" key="1">
    <citation type="journal article" date="2014" name="Nat. Genet.">
        <title>A reference genome for common bean and genome-wide analysis of dual domestications.</title>
        <authorList>
            <person name="Schmutz J."/>
            <person name="McClean P.E."/>
            <person name="Mamidi S."/>
            <person name="Wu G.A."/>
            <person name="Cannon S.B."/>
            <person name="Grimwood J."/>
            <person name="Jenkins J."/>
            <person name="Shu S."/>
            <person name="Song Q."/>
            <person name="Chavarro C."/>
            <person name="Torres-Torres M."/>
            <person name="Geffroy V."/>
            <person name="Moghaddam S.M."/>
            <person name="Gao D."/>
            <person name="Abernathy B."/>
            <person name="Barry K."/>
            <person name="Blair M."/>
            <person name="Brick M.A."/>
            <person name="Chovatia M."/>
            <person name="Gepts P."/>
            <person name="Goodstein D.M."/>
            <person name="Gonzales M."/>
            <person name="Hellsten U."/>
            <person name="Hyten D.L."/>
            <person name="Jia G."/>
            <person name="Kelly J.D."/>
            <person name="Kudrna D."/>
            <person name="Lee R."/>
            <person name="Richard M.M."/>
            <person name="Miklas P.N."/>
            <person name="Osorno J.M."/>
            <person name="Rodrigues J."/>
            <person name="Thareau V."/>
            <person name="Urrea C.A."/>
            <person name="Wang M."/>
            <person name="Yu Y."/>
            <person name="Zhang M."/>
            <person name="Wing R.A."/>
            <person name="Cregan P.B."/>
            <person name="Rokhsar D.S."/>
            <person name="Jackson S.A."/>
        </authorList>
    </citation>
    <scope>NUCLEOTIDE SEQUENCE [LARGE SCALE GENOMIC DNA]</scope>
    <source>
        <strain evidence="20">cv. G19833</strain>
    </source>
</reference>
<evidence type="ECO:0000256" key="15">
    <source>
        <dbReference type="SAM" id="Phobius"/>
    </source>
</evidence>
<evidence type="ECO:0000256" key="4">
    <source>
        <dbReference type="ARBA" id="ARBA00022692"/>
    </source>
</evidence>
<evidence type="ECO:0000313" key="19">
    <source>
        <dbReference type="EMBL" id="ESW15185.1"/>
    </source>
</evidence>
<evidence type="ECO:0000256" key="7">
    <source>
        <dbReference type="ARBA" id="ARBA00022741"/>
    </source>
</evidence>
<keyword evidence="7 14" id="KW-0547">Nucleotide-binding</keyword>
<keyword evidence="8" id="KW-0418">Kinase</keyword>
<dbReference type="OrthoDB" id="4062651at2759"/>
<dbReference type="InterPro" id="IPR002902">
    <property type="entry name" value="GNK2"/>
</dbReference>
<dbReference type="AlphaFoldDB" id="V7BCA5"/>
<feature type="transmembrane region" description="Helical" evidence="15">
    <location>
        <begin position="282"/>
        <end position="303"/>
    </location>
</feature>
<evidence type="ECO:0000259" key="17">
    <source>
        <dbReference type="PROSITE" id="PS50011"/>
    </source>
</evidence>
<dbReference type="Gene3D" id="1.10.510.10">
    <property type="entry name" value="Transferase(Phosphotransferase) domain 1"/>
    <property type="match status" value="1"/>
</dbReference>
<sequence>MAWYLKYVIPLIFSIITLNFTATRAQGLSYQYQVCSTNKFTPNSTFQRDLTTLFSSLSSTASSNVEFFNNTVTAGTNSSDTVYGLFLCRGDIPSDLCNHCVGNATQRLSTHADCTLSKAAVVYYDECIVRYSNRSFFSTLTMQAGYALWNPTNMTNQESFKRLLYDTMNKTADDAAHFPTGAKKFATRETSIDIFQKLYCLAQCTQDLFPGDCRSCLDSLINSDLPGCCAGSQGGRVYYPNCIIRFEIYPFFRSLPTAPTPSPAGLVPPTNSGENKSRSRTIILIVVPIVSLATFLTLLYYVLWRRARKSSKILLRKNFGEESSTLQGLQFDLVTIKEATNNFSPENEIGKGGFGEVYKGILLDGRYIAVKRLSKSSRQGSVEFRNEILLIAKLQHKNLVAFIGFCLEEEEKILIYEYVSNRSLDYFLFGYPEEKLSWYQRYNIIKGTALGIFYLHEYSRLKVIHRDLKPSNVLLDENMNPKISDFGLARIVDIDQNRAETNRIVGTYGYMSPEYAMFGQFSEKSDVFSFGIMILEIITGKKNGNSYKSNEDDGGLMSNVWRNWTNQTPLSILEPNMKENYFETEVIRCIEIGLLCVQENPNMRPTIAEVVSYLNDLTIELPSPQEPAFFSHGIDQKAVMQQESSSNSSVIGSMPFSVNEMSISDFYPR</sequence>
<keyword evidence="4 15" id="KW-0812">Transmembrane</keyword>
<dbReference type="CDD" id="cd23509">
    <property type="entry name" value="Gnk2-like"/>
    <property type="match status" value="2"/>
</dbReference>
<dbReference type="GO" id="GO:0005524">
    <property type="term" value="F:ATP binding"/>
    <property type="evidence" value="ECO:0007669"/>
    <property type="project" value="UniProtKB-UniRule"/>
</dbReference>
<evidence type="ECO:0000256" key="3">
    <source>
        <dbReference type="ARBA" id="ARBA00022679"/>
    </source>
</evidence>
<evidence type="ECO:0000256" key="16">
    <source>
        <dbReference type="SAM" id="SignalP"/>
    </source>
</evidence>
<dbReference type="SMR" id="V7BCA5"/>
<keyword evidence="3" id="KW-0808">Transferase</keyword>
<dbReference type="GO" id="GO:0004674">
    <property type="term" value="F:protein serine/threonine kinase activity"/>
    <property type="evidence" value="ECO:0007669"/>
    <property type="project" value="UniProtKB-KW"/>
</dbReference>
<dbReference type="InterPro" id="IPR038408">
    <property type="entry name" value="GNK2_sf"/>
</dbReference>
<accession>V7BCA5</accession>
<dbReference type="PANTHER" id="PTHR27002:SF847">
    <property type="entry name" value="CYSTEINE-RICH RECEPTOR-KINASE-LIKE PROTEIN"/>
    <property type="match status" value="1"/>
</dbReference>
<dbReference type="FunFam" id="3.30.200.20:FF:000727">
    <property type="entry name" value="Cysteine-rich RLK (RECEPTOR-like protein kinase) 23"/>
    <property type="match status" value="1"/>
</dbReference>
<evidence type="ECO:0000256" key="11">
    <source>
        <dbReference type="ARBA" id="ARBA00023136"/>
    </source>
</evidence>
<feature type="binding site" evidence="14">
    <location>
        <position position="371"/>
    </location>
    <ligand>
        <name>ATP</name>
        <dbReference type="ChEBI" id="CHEBI:30616"/>
    </ligand>
</feature>
<name>V7BCA5_PHAVU</name>
<proteinExistence type="predicted"/>
<evidence type="ECO:0000256" key="8">
    <source>
        <dbReference type="ARBA" id="ARBA00022777"/>
    </source>
</evidence>
<dbReference type="Gene3D" id="3.30.430.20">
    <property type="entry name" value="Gnk2 domain, C-X8-C-X2-C motif"/>
    <property type="match status" value="2"/>
</dbReference>
<evidence type="ECO:0000256" key="6">
    <source>
        <dbReference type="ARBA" id="ARBA00022737"/>
    </source>
</evidence>
<dbReference type="InterPro" id="IPR000719">
    <property type="entry name" value="Prot_kinase_dom"/>
</dbReference>
<dbReference type="InterPro" id="IPR008271">
    <property type="entry name" value="Ser/Thr_kinase_AS"/>
</dbReference>
<dbReference type="OMA" id="STHADCT"/>
<evidence type="ECO:0000256" key="5">
    <source>
        <dbReference type="ARBA" id="ARBA00022729"/>
    </source>
</evidence>
<dbReference type="Proteomes" id="UP000000226">
    <property type="component" value="Chromosome 7"/>
</dbReference>
<evidence type="ECO:0000313" key="20">
    <source>
        <dbReference type="Proteomes" id="UP000000226"/>
    </source>
</evidence>
<evidence type="ECO:0000256" key="9">
    <source>
        <dbReference type="ARBA" id="ARBA00022840"/>
    </source>
</evidence>
<keyword evidence="10 15" id="KW-1133">Transmembrane helix</keyword>
<dbReference type="FunFam" id="3.30.430.20:FF:000012">
    <property type="entry name" value="Cysteine-rich receptor-like protein kinase 25"/>
    <property type="match status" value="1"/>
</dbReference>
<feature type="domain" description="Gnk2-homologous" evidence="18">
    <location>
        <begin position="142"/>
        <end position="251"/>
    </location>
</feature>
<keyword evidence="20" id="KW-1185">Reference proteome</keyword>
<evidence type="ECO:0000256" key="10">
    <source>
        <dbReference type="ARBA" id="ARBA00022989"/>
    </source>
</evidence>
<dbReference type="InterPro" id="IPR011009">
    <property type="entry name" value="Kinase-like_dom_sf"/>
</dbReference>
<evidence type="ECO:0000256" key="12">
    <source>
        <dbReference type="ARBA" id="ARBA00023170"/>
    </source>
</evidence>
<dbReference type="FunFam" id="3.30.430.20:FF:000003">
    <property type="entry name" value="Cysteine-rich RLK (RECEPTOR-like protein kinase) 10"/>
    <property type="match status" value="1"/>
</dbReference>
<dbReference type="Gramene" id="ESW15185">
    <property type="protein sequence ID" value="ESW15185"/>
    <property type="gene ID" value="PHAVU_007G051300g"/>
</dbReference>
<evidence type="ECO:0000256" key="13">
    <source>
        <dbReference type="ARBA" id="ARBA00023180"/>
    </source>
</evidence>
<dbReference type="SUPFAM" id="SSF56112">
    <property type="entry name" value="Protein kinase-like (PK-like)"/>
    <property type="match status" value="1"/>
</dbReference>
<dbReference type="GO" id="GO:0005886">
    <property type="term" value="C:plasma membrane"/>
    <property type="evidence" value="ECO:0007669"/>
    <property type="project" value="TreeGrafter"/>
</dbReference>
<dbReference type="GO" id="GO:0042742">
    <property type="term" value="P:defense response to bacterium"/>
    <property type="evidence" value="ECO:0007669"/>
    <property type="project" value="TreeGrafter"/>
</dbReference>
<evidence type="ECO:0000256" key="2">
    <source>
        <dbReference type="ARBA" id="ARBA00022527"/>
    </source>
</evidence>